<feature type="transmembrane region" description="Helical" evidence="1">
    <location>
        <begin position="84"/>
        <end position="105"/>
    </location>
</feature>
<feature type="transmembrane region" description="Helical" evidence="1">
    <location>
        <begin position="48"/>
        <end position="72"/>
    </location>
</feature>
<organism evidence="2 3">
    <name type="scientific">Panicum virgatum</name>
    <name type="common">Blackwell switchgrass</name>
    <dbReference type="NCBI Taxonomy" id="38727"/>
    <lineage>
        <taxon>Eukaryota</taxon>
        <taxon>Viridiplantae</taxon>
        <taxon>Streptophyta</taxon>
        <taxon>Embryophyta</taxon>
        <taxon>Tracheophyta</taxon>
        <taxon>Spermatophyta</taxon>
        <taxon>Magnoliopsida</taxon>
        <taxon>Liliopsida</taxon>
        <taxon>Poales</taxon>
        <taxon>Poaceae</taxon>
        <taxon>PACMAD clade</taxon>
        <taxon>Panicoideae</taxon>
        <taxon>Panicodae</taxon>
        <taxon>Paniceae</taxon>
        <taxon>Panicinae</taxon>
        <taxon>Panicum</taxon>
        <taxon>Panicum sect. Hiantes</taxon>
    </lineage>
</organism>
<name>A0A8T0Q5U6_PANVG</name>
<keyword evidence="1" id="KW-0472">Membrane</keyword>
<gene>
    <name evidence="2" type="ORF">PVAP13_7NG194400</name>
</gene>
<protein>
    <recommendedName>
        <fullName evidence="4">Transmembrane protein</fullName>
    </recommendedName>
</protein>
<keyword evidence="1" id="KW-1133">Transmembrane helix</keyword>
<accession>A0A8T0Q5U6</accession>
<dbReference type="EMBL" id="CM029050">
    <property type="protein sequence ID" value="KAG2566396.1"/>
    <property type="molecule type" value="Genomic_DNA"/>
</dbReference>
<comment type="caution">
    <text evidence="2">The sequence shown here is derived from an EMBL/GenBank/DDBJ whole genome shotgun (WGS) entry which is preliminary data.</text>
</comment>
<dbReference type="Proteomes" id="UP000823388">
    <property type="component" value="Chromosome 7N"/>
</dbReference>
<keyword evidence="3" id="KW-1185">Reference proteome</keyword>
<sequence length="124" mass="12282">MSTLHSDALDLEIGTGPNPATVASMSGGAAAEGCGDTEPVAIDLRKACLVNVAIGVFCVVVIIIFACTAYWLLGDGGSSPSGEAFACTAAAFLLCAVSLGTVLALRKDIVGMFAEAGPAAASNM</sequence>
<evidence type="ECO:0000256" key="1">
    <source>
        <dbReference type="SAM" id="Phobius"/>
    </source>
</evidence>
<dbReference type="AlphaFoldDB" id="A0A8T0Q5U6"/>
<proteinExistence type="predicted"/>
<keyword evidence="1" id="KW-0812">Transmembrane</keyword>
<evidence type="ECO:0000313" key="2">
    <source>
        <dbReference type="EMBL" id="KAG2566396.1"/>
    </source>
</evidence>
<evidence type="ECO:0008006" key="4">
    <source>
        <dbReference type="Google" id="ProtNLM"/>
    </source>
</evidence>
<evidence type="ECO:0000313" key="3">
    <source>
        <dbReference type="Proteomes" id="UP000823388"/>
    </source>
</evidence>
<reference evidence="2" key="1">
    <citation type="submission" date="2020-05" db="EMBL/GenBank/DDBJ databases">
        <title>WGS assembly of Panicum virgatum.</title>
        <authorList>
            <person name="Lovell J.T."/>
            <person name="Jenkins J."/>
            <person name="Shu S."/>
            <person name="Juenger T.E."/>
            <person name="Schmutz J."/>
        </authorList>
    </citation>
    <scope>NUCLEOTIDE SEQUENCE</scope>
    <source>
        <strain evidence="2">AP13</strain>
    </source>
</reference>